<keyword evidence="2" id="KW-1185">Reference proteome</keyword>
<accession>A0ABP4IMJ2</accession>
<dbReference type="InterPro" id="IPR024520">
    <property type="entry name" value="DUF3558"/>
</dbReference>
<evidence type="ECO:0000313" key="1">
    <source>
        <dbReference type="EMBL" id="GAA1394284.1"/>
    </source>
</evidence>
<dbReference type="Proteomes" id="UP001501414">
    <property type="component" value="Unassembled WGS sequence"/>
</dbReference>
<protein>
    <recommendedName>
        <fullName evidence="3">DUF3558 domain-containing protein</fullName>
    </recommendedName>
</protein>
<evidence type="ECO:0008006" key="3">
    <source>
        <dbReference type="Google" id="ProtNLM"/>
    </source>
</evidence>
<evidence type="ECO:0000313" key="2">
    <source>
        <dbReference type="Proteomes" id="UP001501414"/>
    </source>
</evidence>
<gene>
    <name evidence="1" type="ORF">GCM10009613_42150</name>
</gene>
<comment type="caution">
    <text evidence="1">The sequence shown here is derived from an EMBL/GenBank/DDBJ whole genome shotgun (WGS) entry which is preliminary data.</text>
</comment>
<dbReference type="Pfam" id="PF12079">
    <property type="entry name" value="DUF3558"/>
    <property type="match status" value="1"/>
</dbReference>
<name>A0ABP4IMJ2_9PSEU</name>
<organism evidence="1 2">
    <name type="scientific">Pseudonocardia kongjuensis</name>
    <dbReference type="NCBI Taxonomy" id="102227"/>
    <lineage>
        <taxon>Bacteria</taxon>
        <taxon>Bacillati</taxon>
        <taxon>Actinomycetota</taxon>
        <taxon>Actinomycetes</taxon>
        <taxon>Pseudonocardiales</taxon>
        <taxon>Pseudonocardiaceae</taxon>
        <taxon>Pseudonocardia</taxon>
    </lineage>
</organism>
<reference evidence="2" key="1">
    <citation type="journal article" date="2019" name="Int. J. Syst. Evol. Microbiol.">
        <title>The Global Catalogue of Microorganisms (GCM) 10K type strain sequencing project: providing services to taxonomists for standard genome sequencing and annotation.</title>
        <authorList>
            <consortium name="The Broad Institute Genomics Platform"/>
            <consortium name="The Broad Institute Genome Sequencing Center for Infectious Disease"/>
            <person name="Wu L."/>
            <person name="Ma J."/>
        </authorList>
    </citation>
    <scope>NUCLEOTIDE SEQUENCE [LARGE SCALE GENOMIC DNA]</scope>
    <source>
        <strain evidence="2">JCM 11896</strain>
    </source>
</reference>
<sequence>MRIALEWALLNLLSRWSTDAPAELFRPGSTFFDAFGRAGGGPRASLWIFHRATEDDVGRSGWRGTTVLLVLLGIATAVAGCSADEPAGPFPDRPRDIDVSRLDPCMLLGSSGRQVRGVGKGEADEQIVEGMAARSCSWNNFDNGRSYSVQFIDMEADRALGQGRPVETVAGYGAVRQTEFTDSAPMCALIVDVHSGQSMRVVAQSVLDVDGAPRPIGFVCDDAATLTAEILEGARTAQG</sequence>
<proteinExistence type="predicted"/>
<dbReference type="EMBL" id="BAAAJK010000026">
    <property type="protein sequence ID" value="GAA1394284.1"/>
    <property type="molecule type" value="Genomic_DNA"/>
</dbReference>